<dbReference type="EMBL" id="CAKOFQ010007779">
    <property type="protein sequence ID" value="CAH2008039.1"/>
    <property type="molecule type" value="Genomic_DNA"/>
</dbReference>
<reference evidence="1" key="1">
    <citation type="submission" date="2022-03" db="EMBL/GenBank/DDBJ databases">
        <authorList>
            <person name="Sayadi A."/>
        </authorList>
    </citation>
    <scope>NUCLEOTIDE SEQUENCE</scope>
</reference>
<evidence type="ECO:0000313" key="1">
    <source>
        <dbReference type="EMBL" id="CAH2008039.1"/>
    </source>
</evidence>
<gene>
    <name evidence="1" type="ORF">ACAOBT_LOCUS29976</name>
</gene>
<keyword evidence="2" id="KW-1185">Reference proteome</keyword>
<evidence type="ECO:0000313" key="2">
    <source>
        <dbReference type="Proteomes" id="UP001152888"/>
    </source>
</evidence>
<sequence length="83" mass="9428">MSCDCQPVTSGITLQQLLRLANHQVSSDLNSDKPKCMAFWKRSTILEFSNSRIDFHQTWLRTILTNTLSLEKDACKSDHPMGS</sequence>
<name>A0A9P0M697_ACAOB</name>
<organism evidence="1 2">
    <name type="scientific">Acanthoscelides obtectus</name>
    <name type="common">Bean weevil</name>
    <name type="synonym">Bruchus obtectus</name>
    <dbReference type="NCBI Taxonomy" id="200917"/>
    <lineage>
        <taxon>Eukaryota</taxon>
        <taxon>Metazoa</taxon>
        <taxon>Ecdysozoa</taxon>
        <taxon>Arthropoda</taxon>
        <taxon>Hexapoda</taxon>
        <taxon>Insecta</taxon>
        <taxon>Pterygota</taxon>
        <taxon>Neoptera</taxon>
        <taxon>Endopterygota</taxon>
        <taxon>Coleoptera</taxon>
        <taxon>Polyphaga</taxon>
        <taxon>Cucujiformia</taxon>
        <taxon>Chrysomeloidea</taxon>
        <taxon>Chrysomelidae</taxon>
        <taxon>Bruchinae</taxon>
        <taxon>Bruchini</taxon>
        <taxon>Acanthoscelides</taxon>
    </lineage>
</organism>
<dbReference type="Proteomes" id="UP001152888">
    <property type="component" value="Unassembled WGS sequence"/>
</dbReference>
<proteinExistence type="predicted"/>
<comment type="caution">
    <text evidence="1">The sequence shown here is derived from an EMBL/GenBank/DDBJ whole genome shotgun (WGS) entry which is preliminary data.</text>
</comment>
<dbReference type="AlphaFoldDB" id="A0A9P0M697"/>
<accession>A0A9P0M697</accession>
<protein>
    <submittedName>
        <fullName evidence="1">Uncharacterized protein</fullName>
    </submittedName>
</protein>